<feature type="compositionally biased region" description="Polar residues" evidence="7">
    <location>
        <begin position="282"/>
        <end position="292"/>
    </location>
</feature>
<organism evidence="8 9">
    <name type="scientific">Periconia macrospinosa</name>
    <dbReference type="NCBI Taxonomy" id="97972"/>
    <lineage>
        <taxon>Eukaryota</taxon>
        <taxon>Fungi</taxon>
        <taxon>Dikarya</taxon>
        <taxon>Ascomycota</taxon>
        <taxon>Pezizomycotina</taxon>
        <taxon>Dothideomycetes</taxon>
        <taxon>Pleosporomycetidae</taxon>
        <taxon>Pleosporales</taxon>
        <taxon>Massarineae</taxon>
        <taxon>Periconiaceae</taxon>
        <taxon>Periconia</taxon>
    </lineage>
</organism>
<keyword evidence="5" id="KW-0472">Membrane</keyword>
<evidence type="ECO:0000256" key="3">
    <source>
        <dbReference type="ARBA" id="ARBA00022692"/>
    </source>
</evidence>
<proteinExistence type="inferred from homology"/>
<evidence type="ECO:0000313" key="9">
    <source>
        <dbReference type="Proteomes" id="UP000244855"/>
    </source>
</evidence>
<gene>
    <name evidence="8" type="ORF">DM02DRAFT_616954</name>
</gene>
<evidence type="ECO:0000256" key="2">
    <source>
        <dbReference type="ARBA" id="ARBA00006824"/>
    </source>
</evidence>
<dbReference type="PANTHER" id="PTHR11266">
    <property type="entry name" value="PEROXISOMAL MEMBRANE PROTEIN 2, PXMP2 MPV17"/>
    <property type="match status" value="1"/>
</dbReference>
<comment type="similarity">
    <text evidence="2 6">Belongs to the peroxisomal membrane protein PXMP2/4 family.</text>
</comment>
<keyword evidence="3" id="KW-0812">Transmembrane</keyword>
<feature type="region of interest" description="Disordered" evidence="7">
    <location>
        <begin position="19"/>
        <end position="41"/>
    </location>
</feature>
<evidence type="ECO:0000256" key="4">
    <source>
        <dbReference type="ARBA" id="ARBA00022989"/>
    </source>
</evidence>
<dbReference type="AlphaFoldDB" id="A0A2V1DFI2"/>
<keyword evidence="4" id="KW-1133">Transmembrane helix</keyword>
<dbReference type="InterPro" id="IPR007248">
    <property type="entry name" value="Mpv17_PMP22"/>
</dbReference>
<dbReference type="Pfam" id="PF04117">
    <property type="entry name" value="Mpv17_PMP22"/>
    <property type="match status" value="1"/>
</dbReference>
<dbReference type="EMBL" id="KZ805454">
    <property type="protein sequence ID" value="PVH96795.1"/>
    <property type="molecule type" value="Genomic_DNA"/>
</dbReference>
<dbReference type="OrthoDB" id="430207at2759"/>
<name>A0A2V1DFI2_9PLEO</name>
<evidence type="ECO:0000256" key="5">
    <source>
        <dbReference type="ARBA" id="ARBA00023136"/>
    </source>
</evidence>
<evidence type="ECO:0000256" key="7">
    <source>
        <dbReference type="SAM" id="MobiDB-lite"/>
    </source>
</evidence>
<keyword evidence="9" id="KW-1185">Reference proteome</keyword>
<dbReference type="GO" id="GO:0005739">
    <property type="term" value="C:mitochondrion"/>
    <property type="evidence" value="ECO:0007669"/>
    <property type="project" value="TreeGrafter"/>
</dbReference>
<sequence length="306" mass="34088">MIPASCAWARTGLRRTLPPRHGLKIPRGTTRPHSPAGISRVTRRWNPAPLPVGQEAPSSTKTIPGPTWLWLEPIYEPFRAYGRVQQRRPYTTQFVSALVIYFVGDIVAQSIGPAPAKEGVEVDGEEERGWLQAWGEDRDWARTARALFIGGAAAVPGYRWFLWLGNSFNFGSKVLSLTTKVAVNQILFTPLFNSYFFGMHSLLSGASISETLTRIRNTVPTSWVNSCKLWPAVTAFMFVYVPIQYRSIFGGVIAIGWQTYLSLLNQRAAAEEEAETTEDQAHNNASHVSSTVDDVRRECRGEKCTA</sequence>
<evidence type="ECO:0000256" key="6">
    <source>
        <dbReference type="RuleBase" id="RU363053"/>
    </source>
</evidence>
<accession>A0A2V1DFI2</accession>
<reference evidence="8 9" key="1">
    <citation type="journal article" date="2018" name="Sci. Rep.">
        <title>Comparative genomics provides insights into the lifestyle and reveals functional heterogeneity of dark septate endophytic fungi.</title>
        <authorList>
            <person name="Knapp D.G."/>
            <person name="Nemeth J.B."/>
            <person name="Barry K."/>
            <person name="Hainaut M."/>
            <person name="Henrissat B."/>
            <person name="Johnson J."/>
            <person name="Kuo A."/>
            <person name="Lim J.H.P."/>
            <person name="Lipzen A."/>
            <person name="Nolan M."/>
            <person name="Ohm R.A."/>
            <person name="Tamas L."/>
            <person name="Grigoriev I.V."/>
            <person name="Spatafora J.W."/>
            <person name="Nagy L.G."/>
            <person name="Kovacs G.M."/>
        </authorList>
    </citation>
    <scope>NUCLEOTIDE SEQUENCE [LARGE SCALE GENOMIC DNA]</scope>
    <source>
        <strain evidence="8 9">DSE2036</strain>
    </source>
</reference>
<dbReference type="PANTHER" id="PTHR11266:SF113">
    <property type="entry name" value="MEMBRANE PROTEIN, MPV17_PMP22 FAMILY, PUTATIVE (AFU_ORTHOLOGUE AFUA_1G13840)-RELATED"/>
    <property type="match status" value="1"/>
</dbReference>
<feature type="compositionally biased region" description="Basic and acidic residues" evidence="7">
    <location>
        <begin position="293"/>
        <end position="306"/>
    </location>
</feature>
<feature type="region of interest" description="Disordered" evidence="7">
    <location>
        <begin position="272"/>
        <end position="306"/>
    </location>
</feature>
<dbReference type="STRING" id="97972.A0A2V1DFI2"/>
<comment type="subcellular location">
    <subcellularLocation>
        <location evidence="1">Membrane</location>
        <topology evidence="1">Multi-pass membrane protein</topology>
    </subcellularLocation>
</comment>
<dbReference type="Proteomes" id="UP000244855">
    <property type="component" value="Unassembled WGS sequence"/>
</dbReference>
<evidence type="ECO:0000256" key="1">
    <source>
        <dbReference type="ARBA" id="ARBA00004141"/>
    </source>
</evidence>
<protein>
    <submittedName>
        <fullName evidence="8">Uncharacterized protein</fullName>
    </submittedName>
</protein>
<evidence type="ECO:0000313" key="8">
    <source>
        <dbReference type="EMBL" id="PVH96795.1"/>
    </source>
</evidence>
<dbReference type="GO" id="GO:0016020">
    <property type="term" value="C:membrane"/>
    <property type="evidence" value="ECO:0007669"/>
    <property type="project" value="UniProtKB-SubCell"/>
</dbReference>